<name>A0AAE0TQ78_9PEZI</name>
<proteinExistence type="predicted"/>
<sequence length="191" mass="21921">MPFLQTLASLDLIHRNAQGYESSLRTRELYGEVFGTRVPAYIIFHAVFGYVTLAIGLLALFLRIPWKPISQWRWLHSYLGIGWIITTTWMALTAIWCIYLWSGWDIVAFSIFSMYGIVPSAIDLAWICIRIWKIGAAKEKVELAPLAPQGRRKRLLLCWKIAHAATHGLLGDHAARRRYFFPYAISKSLPL</sequence>
<accession>A0AAE0TQ78</accession>
<keyword evidence="1" id="KW-0472">Membrane</keyword>
<comment type="caution">
    <text evidence="2">The sequence shown here is derived from an EMBL/GenBank/DDBJ whole genome shotgun (WGS) entry which is preliminary data.</text>
</comment>
<dbReference type="EMBL" id="JAUTXT010000072">
    <property type="protein sequence ID" value="KAK3669762.1"/>
    <property type="molecule type" value="Genomic_DNA"/>
</dbReference>
<organism evidence="2 3">
    <name type="scientific">Recurvomyces mirabilis</name>
    <dbReference type="NCBI Taxonomy" id="574656"/>
    <lineage>
        <taxon>Eukaryota</taxon>
        <taxon>Fungi</taxon>
        <taxon>Dikarya</taxon>
        <taxon>Ascomycota</taxon>
        <taxon>Pezizomycotina</taxon>
        <taxon>Dothideomycetes</taxon>
        <taxon>Dothideomycetidae</taxon>
        <taxon>Mycosphaerellales</taxon>
        <taxon>Teratosphaeriaceae</taxon>
        <taxon>Recurvomyces</taxon>
    </lineage>
</organism>
<feature type="transmembrane region" description="Helical" evidence="1">
    <location>
        <begin position="38"/>
        <end position="62"/>
    </location>
</feature>
<reference evidence="2" key="1">
    <citation type="submission" date="2023-07" db="EMBL/GenBank/DDBJ databases">
        <title>Black Yeasts Isolated from many extreme environments.</title>
        <authorList>
            <person name="Coleine C."/>
            <person name="Stajich J.E."/>
            <person name="Selbmann L."/>
        </authorList>
    </citation>
    <scope>NUCLEOTIDE SEQUENCE</scope>
    <source>
        <strain evidence="2">CCFEE 5485</strain>
    </source>
</reference>
<gene>
    <name evidence="2" type="ORF">LTR78_010335</name>
</gene>
<protein>
    <submittedName>
        <fullName evidence="2">Uncharacterized protein</fullName>
    </submittedName>
</protein>
<keyword evidence="3" id="KW-1185">Reference proteome</keyword>
<keyword evidence="1" id="KW-1133">Transmembrane helix</keyword>
<dbReference type="Proteomes" id="UP001274830">
    <property type="component" value="Unassembled WGS sequence"/>
</dbReference>
<evidence type="ECO:0000313" key="2">
    <source>
        <dbReference type="EMBL" id="KAK3669762.1"/>
    </source>
</evidence>
<keyword evidence="1" id="KW-0812">Transmembrane</keyword>
<feature type="transmembrane region" description="Helical" evidence="1">
    <location>
        <begin position="107"/>
        <end position="129"/>
    </location>
</feature>
<evidence type="ECO:0000313" key="3">
    <source>
        <dbReference type="Proteomes" id="UP001274830"/>
    </source>
</evidence>
<dbReference type="AlphaFoldDB" id="A0AAE0TQ78"/>
<feature type="transmembrane region" description="Helical" evidence="1">
    <location>
        <begin position="74"/>
        <end position="101"/>
    </location>
</feature>
<evidence type="ECO:0000256" key="1">
    <source>
        <dbReference type="SAM" id="Phobius"/>
    </source>
</evidence>